<evidence type="ECO:0000256" key="3">
    <source>
        <dbReference type="SAM" id="SignalP"/>
    </source>
</evidence>
<keyword evidence="1 3" id="KW-0732">Signal</keyword>
<keyword evidence="6" id="KW-1185">Reference proteome</keyword>
<accession>A0AAV5DX72</accession>
<comment type="caution">
    <text evidence="5">The sequence shown here is derived from an EMBL/GenBank/DDBJ whole genome shotgun (WGS) entry which is preliminary data.</text>
</comment>
<organism evidence="5 6">
    <name type="scientific">Eleusine coracana subsp. coracana</name>
    <dbReference type="NCBI Taxonomy" id="191504"/>
    <lineage>
        <taxon>Eukaryota</taxon>
        <taxon>Viridiplantae</taxon>
        <taxon>Streptophyta</taxon>
        <taxon>Embryophyta</taxon>
        <taxon>Tracheophyta</taxon>
        <taxon>Spermatophyta</taxon>
        <taxon>Magnoliopsida</taxon>
        <taxon>Liliopsida</taxon>
        <taxon>Poales</taxon>
        <taxon>Poaceae</taxon>
        <taxon>PACMAD clade</taxon>
        <taxon>Chloridoideae</taxon>
        <taxon>Cynodonteae</taxon>
        <taxon>Eleusininae</taxon>
        <taxon>Eleusine</taxon>
    </lineage>
</organism>
<feature type="signal peptide" evidence="3">
    <location>
        <begin position="1"/>
        <end position="21"/>
    </location>
</feature>
<dbReference type="InterPro" id="IPR038408">
    <property type="entry name" value="GNK2_sf"/>
</dbReference>
<feature type="domain" description="Gnk2-homologous" evidence="4">
    <location>
        <begin position="27"/>
        <end position="133"/>
    </location>
</feature>
<evidence type="ECO:0000256" key="1">
    <source>
        <dbReference type="ARBA" id="ARBA00022729"/>
    </source>
</evidence>
<dbReference type="CDD" id="cd23509">
    <property type="entry name" value="Gnk2-like"/>
    <property type="match status" value="3"/>
</dbReference>
<proteinExistence type="predicted"/>
<protein>
    <recommendedName>
        <fullName evidence="4">Gnk2-homologous domain-containing protein</fullName>
    </recommendedName>
</protein>
<dbReference type="Gene3D" id="3.30.430.20">
    <property type="entry name" value="Gnk2 domain, C-X8-C-X2-C motif"/>
    <property type="match status" value="3"/>
</dbReference>
<dbReference type="PANTHER" id="PTHR32099:SF42">
    <property type="entry name" value="CYSTEINE-RICH RECEPTOR-LIKE PROTEIN KINASE 9-RELATED"/>
    <property type="match status" value="1"/>
</dbReference>
<evidence type="ECO:0000259" key="4">
    <source>
        <dbReference type="PROSITE" id="PS51473"/>
    </source>
</evidence>
<dbReference type="InterPro" id="IPR002902">
    <property type="entry name" value="GNK2"/>
</dbReference>
<name>A0AAV5DX72_ELECO</name>
<dbReference type="PROSITE" id="PS51473">
    <property type="entry name" value="GNK2"/>
    <property type="match status" value="3"/>
</dbReference>
<dbReference type="EMBL" id="BQKI01000071">
    <property type="protein sequence ID" value="GJN14794.1"/>
    <property type="molecule type" value="Genomic_DNA"/>
</dbReference>
<feature type="chain" id="PRO_5043708385" description="Gnk2-homologous domain-containing protein" evidence="3">
    <location>
        <begin position="22"/>
        <end position="399"/>
    </location>
</feature>
<evidence type="ECO:0000256" key="2">
    <source>
        <dbReference type="ARBA" id="ARBA00022737"/>
    </source>
</evidence>
<gene>
    <name evidence="5" type="primary">gb01655</name>
    <name evidence="5" type="ORF">PR202_gb01655</name>
</gene>
<evidence type="ECO:0000313" key="6">
    <source>
        <dbReference type="Proteomes" id="UP001054889"/>
    </source>
</evidence>
<feature type="domain" description="Gnk2-homologous" evidence="4">
    <location>
        <begin position="303"/>
        <end position="399"/>
    </location>
</feature>
<dbReference type="Pfam" id="PF01657">
    <property type="entry name" value="Stress-antifung"/>
    <property type="match status" value="3"/>
</dbReference>
<dbReference type="AlphaFoldDB" id="A0AAV5DX72"/>
<keyword evidence="2" id="KW-0677">Repeat</keyword>
<feature type="domain" description="Gnk2-homologous" evidence="4">
    <location>
        <begin position="145"/>
        <end position="252"/>
    </location>
</feature>
<reference evidence="5" key="1">
    <citation type="journal article" date="2018" name="DNA Res.">
        <title>Multiple hybrid de novo genome assembly of finger millet, an orphan allotetraploid crop.</title>
        <authorList>
            <person name="Hatakeyama M."/>
            <person name="Aluri S."/>
            <person name="Balachadran M.T."/>
            <person name="Sivarajan S.R."/>
            <person name="Patrignani A."/>
            <person name="Gruter S."/>
            <person name="Poveda L."/>
            <person name="Shimizu-Inatsugi R."/>
            <person name="Baeten J."/>
            <person name="Francoijs K.J."/>
            <person name="Nataraja K.N."/>
            <person name="Reddy Y.A.N."/>
            <person name="Phadnis S."/>
            <person name="Ravikumar R.L."/>
            <person name="Schlapbach R."/>
            <person name="Sreeman S.M."/>
            <person name="Shimizu K.K."/>
        </authorList>
    </citation>
    <scope>NUCLEOTIDE SEQUENCE</scope>
</reference>
<dbReference type="Proteomes" id="UP001054889">
    <property type="component" value="Unassembled WGS sequence"/>
</dbReference>
<sequence>MRSLLPILLVVPLSLLVTTRSGRDEPEPIYMDCPTNTSYTPGSSAFQANLDALLSSLPASAVASSGFATNVITGATPDEQAFGLAQCRADVNASTCRSCLDASVRDVATNCPGQKSAMFIYDACLLRYSNTSFFGVFDFRDDKSFLVYRCITRRQNATQSPQLEWWPLSSLLINLTAKAAYRSARRFAAGSVQATPSVTFYGMEQCTRDLADNDCNLCLSRFLPFMPYDCDRTQGVRMFHRSCSVRVEAYPFYSAQAVEAAMAPVVPAPPGGEPPVGSASRRQGNHFEAMGKVAPLTNAEDVSYFHIECVSDTNYTRGGAFQSNLESLLSSLPSAAASGGFAENATGAAPDQAYGLAQCRRDASAPDCSKCVDTLAQKLSSGCQGLKSAIAVASPCMLR</sequence>
<dbReference type="PANTHER" id="PTHR32099">
    <property type="entry name" value="CYSTEINE-RICH REPEAT SECRETORY PROTEIN"/>
    <property type="match status" value="1"/>
</dbReference>
<reference evidence="5" key="2">
    <citation type="submission" date="2021-12" db="EMBL/GenBank/DDBJ databases">
        <title>Resequencing data analysis of finger millet.</title>
        <authorList>
            <person name="Hatakeyama M."/>
            <person name="Aluri S."/>
            <person name="Balachadran M.T."/>
            <person name="Sivarajan S.R."/>
            <person name="Poveda L."/>
            <person name="Shimizu-Inatsugi R."/>
            <person name="Schlapbach R."/>
            <person name="Sreeman S.M."/>
            <person name="Shimizu K.K."/>
        </authorList>
    </citation>
    <scope>NUCLEOTIDE SEQUENCE</scope>
</reference>
<evidence type="ECO:0000313" key="5">
    <source>
        <dbReference type="EMBL" id="GJN14794.1"/>
    </source>
</evidence>